<gene>
    <name evidence="2" type="ORF">DCCM_4833</name>
</gene>
<proteinExistence type="predicted"/>
<keyword evidence="3" id="KW-1185">Reference proteome</keyword>
<organism evidence="2 3">
    <name type="scientific">Desulfocucumis palustris</name>
    <dbReference type="NCBI Taxonomy" id="1898651"/>
    <lineage>
        <taxon>Bacteria</taxon>
        <taxon>Bacillati</taxon>
        <taxon>Bacillota</taxon>
        <taxon>Clostridia</taxon>
        <taxon>Eubacteriales</taxon>
        <taxon>Desulfocucumaceae</taxon>
        <taxon>Desulfocucumis</taxon>
    </lineage>
</organism>
<evidence type="ECO:0000313" key="2">
    <source>
        <dbReference type="EMBL" id="GBF35704.1"/>
    </source>
</evidence>
<comment type="caution">
    <text evidence="2">The sequence shown here is derived from an EMBL/GenBank/DDBJ whole genome shotgun (WGS) entry which is preliminary data.</text>
</comment>
<keyword evidence="1" id="KW-0732">Signal</keyword>
<protein>
    <submittedName>
        <fullName evidence="2">Uncharacterized protein</fullName>
    </submittedName>
</protein>
<dbReference type="EMBL" id="BFAV01000179">
    <property type="protein sequence ID" value="GBF35704.1"/>
    <property type="molecule type" value="Genomic_DNA"/>
</dbReference>
<name>A0A2L2XI97_9FIRM</name>
<feature type="chain" id="PRO_5014636704" evidence="1">
    <location>
        <begin position="31"/>
        <end position="205"/>
    </location>
</feature>
<dbReference type="AlphaFoldDB" id="A0A2L2XI97"/>
<dbReference type="Proteomes" id="UP000239549">
    <property type="component" value="Unassembled WGS sequence"/>
</dbReference>
<evidence type="ECO:0000256" key="1">
    <source>
        <dbReference type="SAM" id="SignalP"/>
    </source>
</evidence>
<sequence>MKGLWKRSGAVTLLLSAALLFSTMGGVALADEPQAVAAKSAVFSVAMFDDFYMHSDVHQQAYLTYLVREYAPESEAEWKEAFAQRNKVTEEMKDKIETITLENKPDFQVKTGTAPNSNIASGGKIFIADKTVGLSASDDKELQEVKARMELQEEFAGAVENQDADAIRAVLPRLLEDYKDRTARLPEMAENMKIKISEGADASGE</sequence>
<dbReference type="RefSeq" id="WP_128739187.1">
    <property type="nucleotide sequence ID" value="NZ_BFAV01000179.1"/>
</dbReference>
<reference evidence="3" key="1">
    <citation type="submission" date="2018-02" db="EMBL/GenBank/DDBJ databases">
        <title>Genome sequence of Desulfocucumis palustris strain NAW-5.</title>
        <authorList>
            <person name="Watanabe M."/>
            <person name="Kojima H."/>
            <person name="Fukui M."/>
        </authorList>
    </citation>
    <scope>NUCLEOTIDE SEQUENCE [LARGE SCALE GENOMIC DNA]</scope>
    <source>
        <strain evidence="3">NAW-5</strain>
    </source>
</reference>
<accession>A0A2L2XI97</accession>
<dbReference type="OrthoDB" id="2654642at2"/>
<evidence type="ECO:0000313" key="3">
    <source>
        <dbReference type="Proteomes" id="UP000239549"/>
    </source>
</evidence>
<feature type="signal peptide" evidence="1">
    <location>
        <begin position="1"/>
        <end position="30"/>
    </location>
</feature>